<evidence type="ECO:0000313" key="2">
    <source>
        <dbReference type="EMBL" id="KAB7519440.1"/>
    </source>
</evidence>
<reference evidence="2 3" key="1">
    <citation type="submission" date="2019-10" db="EMBL/GenBank/DDBJ databases">
        <title>Unraveling microbial dark matter from salterns through culturing: the case of the genus Halosegnis.</title>
        <authorList>
            <person name="Duran-Viseras A."/>
            <person name="Andrei A.-S."/>
            <person name="Vera-Gargallo B."/>
            <person name="Ghai R."/>
            <person name="Sanchez-Porro C."/>
            <person name="Ventosa A."/>
        </authorList>
    </citation>
    <scope>NUCLEOTIDE SEQUENCE [LARGE SCALE GENOMIC DNA]</scope>
    <source>
        <strain evidence="2 3">F19-13</strain>
    </source>
</reference>
<comment type="caution">
    <text evidence="2">The sequence shown here is derived from an EMBL/GenBank/DDBJ whole genome shotgun (WGS) entry which is preliminary data.</text>
</comment>
<organism evidence="2 3">
    <name type="scientific">Halosegnis rubeus</name>
    <dbReference type="NCBI Taxonomy" id="2212850"/>
    <lineage>
        <taxon>Archaea</taxon>
        <taxon>Methanobacteriati</taxon>
        <taxon>Methanobacteriota</taxon>
        <taxon>Stenosarchaea group</taxon>
        <taxon>Halobacteria</taxon>
        <taxon>Halobacteriales</taxon>
        <taxon>Natronomonadaceae</taxon>
        <taxon>Halosegnis</taxon>
    </lineage>
</organism>
<dbReference type="EMBL" id="QMDY01000002">
    <property type="protein sequence ID" value="KAB7519440.1"/>
    <property type="molecule type" value="Genomic_DNA"/>
</dbReference>
<keyword evidence="2" id="KW-0808">Transferase</keyword>
<dbReference type="Proteomes" id="UP000326207">
    <property type="component" value="Unassembled WGS sequence"/>
</dbReference>
<dbReference type="AlphaFoldDB" id="A0A5N5UL01"/>
<evidence type="ECO:0000259" key="1">
    <source>
        <dbReference type="Pfam" id="PF00535"/>
    </source>
</evidence>
<accession>A0A5N5UL01</accession>
<dbReference type="GO" id="GO:0016740">
    <property type="term" value="F:transferase activity"/>
    <property type="evidence" value="ECO:0007669"/>
    <property type="project" value="UniProtKB-KW"/>
</dbReference>
<sequence>MSQNPTVSVIIPTYNEADNIGVGVGSILEQSYSNLEVLVVDGDSTDGTRDIVCNFDDDRIRLLNQEQPQGISSALNQGIEEAEGKFIARMDGDDISLPHRLAKQISVLEAKPEVGVVTCWYKIIGRNGREITTRKISIEKSFTVDDLLKNGPEFAHGSVLMRRKVLSEVGGYRKEFDSAEDLDIWLRLTERFGNKLFQVIPEVLYKHRIGPNKMARRGLQRNIERIAKTSSIQRRAGKPEPIEAATQAANSHQPHSFTESERESMYQYLIGVEYLKSHENAKARKLFLNSLLTSPNKYALYKLILATLPPKYRSIAQDAVSYIVK</sequence>
<dbReference type="InterPro" id="IPR001173">
    <property type="entry name" value="Glyco_trans_2-like"/>
</dbReference>
<evidence type="ECO:0000313" key="3">
    <source>
        <dbReference type="Proteomes" id="UP000326207"/>
    </source>
</evidence>
<dbReference type="InterPro" id="IPR050834">
    <property type="entry name" value="Glycosyltransf_2"/>
</dbReference>
<dbReference type="RefSeq" id="WP_152156076.1">
    <property type="nucleotide sequence ID" value="NZ_QMDY01000002.1"/>
</dbReference>
<name>A0A5N5UL01_9EURY</name>
<dbReference type="Pfam" id="PF00535">
    <property type="entry name" value="Glycos_transf_2"/>
    <property type="match status" value="1"/>
</dbReference>
<gene>
    <name evidence="2" type="ORF">DP108_04880</name>
</gene>
<dbReference type="PANTHER" id="PTHR43685:SF2">
    <property type="entry name" value="GLYCOSYLTRANSFERASE 2-LIKE DOMAIN-CONTAINING PROTEIN"/>
    <property type="match status" value="1"/>
</dbReference>
<proteinExistence type="predicted"/>
<dbReference type="PANTHER" id="PTHR43685">
    <property type="entry name" value="GLYCOSYLTRANSFERASE"/>
    <property type="match status" value="1"/>
</dbReference>
<dbReference type="SUPFAM" id="SSF53448">
    <property type="entry name" value="Nucleotide-diphospho-sugar transferases"/>
    <property type="match status" value="1"/>
</dbReference>
<dbReference type="InterPro" id="IPR029044">
    <property type="entry name" value="Nucleotide-diphossugar_trans"/>
</dbReference>
<feature type="domain" description="Glycosyltransferase 2-like" evidence="1">
    <location>
        <begin position="8"/>
        <end position="169"/>
    </location>
</feature>
<protein>
    <submittedName>
        <fullName evidence="2">Glycosyltransferase</fullName>
    </submittedName>
</protein>
<dbReference type="Gene3D" id="3.90.550.10">
    <property type="entry name" value="Spore Coat Polysaccharide Biosynthesis Protein SpsA, Chain A"/>
    <property type="match status" value="1"/>
</dbReference>